<proteinExistence type="predicted"/>
<keyword evidence="2" id="KW-0285">Flavoprotein</keyword>
<dbReference type="SUPFAM" id="SSF51905">
    <property type="entry name" value="FAD/NAD(P)-binding domain"/>
    <property type="match status" value="2"/>
</dbReference>
<organism evidence="7 8">
    <name type="scientific">Gordonia prachuapensis</name>
    <dbReference type="NCBI Taxonomy" id="3115651"/>
    <lineage>
        <taxon>Bacteria</taxon>
        <taxon>Bacillati</taxon>
        <taxon>Actinomycetota</taxon>
        <taxon>Actinomycetes</taxon>
        <taxon>Mycobacteriales</taxon>
        <taxon>Gordoniaceae</taxon>
        <taxon>Gordonia</taxon>
    </lineage>
</organism>
<keyword evidence="8" id="KW-1185">Reference proteome</keyword>
<evidence type="ECO:0000259" key="5">
    <source>
        <dbReference type="Pfam" id="PF07992"/>
    </source>
</evidence>
<dbReference type="Gene3D" id="3.30.390.30">
    <property type="match status" value="1"/>
</dbReference>
<dbReference type="Pfam" id="PF14759">
    <property type="entry name" value="Reductase_C"/>
    <property type="match status" value="1"/>
</dbReference>
<accession>A0ABU7MSW9</accession>
<feature type="domain" description="Reductase C-terminal" evidence="6">
    <location>
        <begin position="321"/>
        <end position="389"/>
    </location>
</feature>
<protein>
    <submittedName>
        <fullName evidence="7">FAD-dependent oxidoreductase</fullName>
    </submittedName>
</protein>
<comment type="caution">
    <text evidence="7">The sequence shown here is derived from an EMBL/GenBank/DDBJ whole genome shotgun (WGS) entry which is preliminary data.</text>
</comment>
<dbReference type="PRINTS" id="PR00368">
    <property type="entry name" value="FADPNR"/>
</dbReference>
<feature type="domain" description="FAD/NAD(P)-binding" evidence="5">
    <location>
        <begin position="7"/>
        <end position="301"/>
    </location>
</feature>
<dbReference type="PRINTS" id="PR00411">
    <property type="entry name" value="PNDRDTASEI"/>
</dbReference>
<dbReference type="Pfam" id="PF07992">
    <property type="entry name" value="Pyr_redox_2"/>
    <property type="match status" value="1"/>
</dbReference>
<dbReference type="EMBL" id="JAZDUE010000007">
    <property type="protein sequence ID" value="MEE4023417.1"/>
    <property type="molecule type" value="Genomic_DNA"/>
</dbReference>
<sequence length="396" mass="41085">MTTRTGVLIVGASAAGLSTAEALRRGGYEGQITMIGAELHAPYDRPPLSKQVLSGSWTPDRAVLRPEDHIAALGLDIGLGEVATSLDVDARTVRTSRRVITADHIVIATGAHPRTLPGQPAIDGLHSFRFVDDAAALRTDLLSASRLVIVGDGVLGAEIAATARGMGLEVTIVGPQTGLMESQLGPGVAGHLTELHASQGVGLRLGEQVVGFAETDGRTSGVELASGETLPADVVVVAVGAIPATGWLEDSDLEVADGVVCDANCRAAEGIYAAGDVARIRDAATGSSRRLENRTNATEHGMTVAAAILEQQTRGAVTIPYFWTDQFATKIQVDGFIPRGAEMSIVDGDPATGRFVAAYVADGVVTGIVGWNMAKQSRRHRGRIGQAVADQPVGVL</sequence>
<evidence type="ECO:0000256" key="3">
    <source>
        <dbReference type="ARBA" id="ARBA00022827"/>
    </source>
</evidence>
<evidence type="ECO:0000313" key="7">
    <source>
        <dbReference type="EMBL" id="MEE4023417.1"/>
    </source>
</evidence>
<dbReference type="InterPro" id="IPR050446">
    <property type="entry name" value="FAD-oxidoreductase/Apoptosis"/>
</dbReference>
<dbReference type="InterPro" id="IPR036188">
    <property type="entry name" value="FAD/NAD-bd_sf"/>
</dbReference>
<comment type="cofactor">
    <cofactor evidence="1">
        <name>FAD</name>
        <dbReference type="ChEBI" id="CHEBI:57692"/>
    </cofactor>
</comment>
<dbReference type="PANTHER" id="PTHR43557">
    <property type="entry name" value="APOPTOSIS-INDUCING FACTOR 1"/>
    <property type="match status" value="1"/>
</dbReference>
<evidence type="ECO:0000256" key="4">
    <source>
        <dbReference type="ARBA" id="ARBA00023002"/>
    </source>
</evidence>
<dbReference type="InterPro" id="IPR023753">
    <property type="entry name" value="FAD/NAD-binding_dom"/>
</dbReference>
<evidence type="ECO:0000256" key="2">
    <source>
        <dbReference type="ARBA" id="ARBA00022630"/>
    </source>
</evidence>
<dbReference type="Proteomes" id="UP001335729">
    <property type="component" value="Unassembled WGS sequence"/>
</dbReference>
<dbReference type="RefSeq" id="WP_330504740.1">
    <property type="nucleotide sequence ID" value="NZ_JAZDUE010000007.1"/>
</dbReference>
<dbReference type="SUPFAM" id="SSF55424">
    <property type="entry name" value="FAD/NAD-linked reductases, dimerisation (C-terminal) domain"/>
    <property type="match status" value="1"/>
</dbReference>
<keyword evidence="4" id="KW-0560">Oxidoreductase</keyword>
<dbReference type="InterPro" id="IPR028202">
    <property type="entry name" value="Reductase_C"/>
</dbReference>
<name>A0ABU7MSW9_9ACTN</name>
<evidence type="ECO:0000256" key="1">
    <source>
        <dbReference type="ARBA" id="ARBA00001974"/>
    </source>
</evidence>
<dbReference type="PANTHER" id="PTHR43557:SF2">
    <property type="entry name" value="RIESKE DOMAIN-CONTAINING PROTEIN-RELATED"/>
    <property type="match status" value="1"/>
</dbReference>
<gene>
    <name evidence="7" type="ORF">V1Y59_10040</name>
</gene>
<keyword evidence="3" id="KW-0274">FAD</keyword>
<dbReference type="Gene3D" id="3.50.50.60">
    <property type="entry name" value="FAD/NAD(P)-binding domain"/>
    <property type="match status" value="2"/>
</dbReference>
<evidence type="ECO:0000313" key="8">
    <source>
        <dbReference type="Proteomes" id="UP001335729"/>
    </source>
</evidence>
<evidence type="ECO:0000259" key="6">
    <source>
        <dbReference type="Pfam" id="PF14759"/>
    </source>
</evidence>
<reference evidence="7 8" key="1">
    <citation type="submission" date="2024-01" db="EMBL/GenBank/DDBJ databases">
        <title>Draft genome sequence of Gordonia sp. PKS22-38.</title>
        <authorList>
            <person name="Suphannarot A."/>
            <person name="Mingma R."/>
        </authorList>
    </citation>
    <scope>NUCLEOTIDE SEQUENCE [LARGE SCALE GENOMIC DNA]</scope>
    <source>
        <strain evidence="7 8">PKS22-38</strain>
    </source>
</reference>
<dbReference type="InterPro" id="IPR016156">
    <property type="entry name" value="FAD/NAD-linked_Rdtase_dimer_sf"/>
</dbReference>